<feature type="region of interest" description="Disordered" evidence="13">
    <location>
        <begin position="1"/>
        <end position="25"/>
    </location>
</feature>
<keyword evidence="5" id="KW-0597">Phosphoprotein</keyword>
<feature type="region of interest" description="Disordered" evidence="13">
    <location>
        <begin position="1445"/>
        <end position="1531"/>
    </location>
</feature>
<keyword evidence="7 12" id="KW-0547">Nucleotide-binding</keyword>
<reference evidence="15 16" key="1">
    <citation type="submission" date="2018-03" db="EMBL/GenBank/DDBJ databases">
        <title>Candida pseudohaemulonii genome assembly and annotation.</title>
        <authorList>
            <person name="Munoz J.F."/>
            <person name="Gade L.G."/>
            <person name="Chow N.A."/>
            <person name="Litvintseva A.P."/>
            <person name="Loparev V.N."/>
            <person name="Cuomo C.A."/>
        </authorList>
    </citation>
    <scope>NUCLEOTIDE SEQUENCE [LARGE SCALE GENOMIC DNA]</scope>
    <source>
        <strain evidence="15 16">B12108</strain>
    </source>
</reference>
<evidence type="ECO:0000256" key="3">
    <source>
        <dbReference type="ARBA" id="ARBA00022490"/>
    </source>
</evidence>
<evidence type="ECO:0000256" key="9">
    <source>
        <dbReference type="ARBA" id="ARBA00022840"/>
    </source>
</evidence>
<gene>
    <name evidence="15" type="ORF">C7M61_000653</name>
</gene>
<evidence type="ECO:0000256" key="5">
    <source>
        <dbReference type="ARBA" id="ARBA00022553"/>
    </source>
</evidence>
<keyword evidence="6" id="KW-0808">Transferase</keyword>
<proteinExistence type="predicted"/>
<dbReference type="OrthoDB" id="10252171at2759"/>
<dbReference type="SMART" id="SM00220">
    <property type="entry name" value="S_TKc"/>
    <property type="match status" value="1"/>
</dbReference>
<dbReference type="Gene3D" id="3.30.200.20">
    <property type="entry name" value="Phosphorylase Kinase, domain 1"/>
    <property type="match status" value="1"/>
</dbReference>
<dbReference type="Pfam" id="PF00069">
    <property type="entry name" value="Pkinase"/>
    <property type="match status" value="1"/>
</dbReference>
<dbReference type="PROSITE" id="PS50011">
    <property type="entry name" value="PROTEIN_KINASE_DOM"/>
    <property type="match status" value="1"/>
</dbReference>
<feature type="region of interest" description="Disordered" evidence="13">
    <location>
        <begin position="69"/>
        <end position="91"/>
    </location>
</feature>
<comment type="subcellular location">
    <subcellularLocation>
        <location evidence="1">Cytoplasm</location>
    </subcellularLocation>
</comment>
<dbReference type="InterPro" id="IPR000719">
    <property type="entry name" value="Prot_kinase_dom"/>
</dbReference>
<keyword evidence="4" id="KW-0723">Serine/threonine-protein kinase</keyword>
<comment type="caution">
    <text evidence="15">The sequence shown here is derived from an EMBL/GenBank/DDBJ whole genome shotgun (WGS) entry which is preliminary data.</text>
</comment>
<evidence type="ECO:0000256" key="8">
    <source>
        <dbReference type="ARBA" id="ARBA00022777"/>
    </source>
</evidence>
<comment type="catalytic activity">
    <reaction evidence="10">
        <text>L-threonyl-[protein] + ATP = O-phospho-L-threonyl-[protein] + ADP + H(+)</text>
        <dbReference type="Rhea" id="RHEA:46608"/>
        <dbReference type="Rhea" id="RHEA-COMP:11060"/>
        <dbReference type="Rhea" id="RHEA-COMP:11605"/>
        <dbReference type="ChEBI" id="CHEBI:15378"/>
        <dbReference type="ChEBI" id="CHEBI:30013"/>
        <dbReference type="ChEBI" id="CHEBI:30616"/>
        <dbReference type="ChEBI" id="CHEBI:61977"/>
        <dbReference type="ChEBI" id="CHEBI:456216"/>
        <dbReference type="EC" id="2.7.11.1"/>
    </reaction>
</comment>
<feature type="region of interest" description="Disordered" evidence="13">
    <location>
        <begin position="1406"/>
        <end position="1432"/>
    </location>
</feature>
<dbReference type="Proteomes" id="UP000241107">
    <property type="component" value="Unassembled WGS sequence"/>
</dbReference>
<keyword evidence="3" id="KW-0963">Cytoplasm</keyword>
<evidence type="ECO:0000313" key="16">
    <source>
        <dbReference type="Proteomes" id="UP000241107"/>
    </source>
</evidence>
<feature type="binding site" evidence="12">
    <location>
        <position position="1604"/>
    </location>
    <ligand>
        <name>ATP</name>
        <dbReference type="ChEBI" id="CHEBI:30616"/>
    </ligand>
</feature>
<accession>A0A2P7YYF2</accession>
<dbReference type="PROSITE" id="PS00108">
    <property type="entry name" value="PROTEIN_KINASE_ST"/>
    <property type="match status" value="1"/>
</dbReference>
<dbReference type="Pfam" id="PF13002">
    <property type="entry name" value="LDB19"/>
    <property type="match status" value="1"/>
</dbReference>
<organism evidence="15 16">
    <name type="scientific">Candidozyma pseudohaemuli</name>
    <dbReference type="NCBI Taxonomy" id="418784"/>
    <lineage>
        <taxon>Eukaryota</taxon>
        <taxon>Fungi</taxon>
        <taxon>Dikarya</taxon>
        <taxon>Ascomycota</taxon>
        <taxon>Saccharomycotina</taxon>
        <taxon>Pichiomycetes</taxon>
        <taxon>Metschnikowiaceae</taxon>
        <taxon>Candidozyma</taxon>
    </lineage>
</organism>
<dbReference type="InterPro" id="IPR024391">
    <property type="entry name" value="LDB19_N"/>
</dbReference>
<evidence type="ECO:0000259" key="14">
    <source>
        <dbReference type="PROSITE" id="PS50011"/>
    </source>
</evidence>
<name>A0A2P7YYF2_9ASCO</name>
<evidence type="ECO:0000256" key="11">
    <source>
        <dbReference type="ARBA" id="ARBA00048679"/>
    </source>
</evidence>
<dbReference type="InterPro" id="IPR011009">
    <property type="entry name" value="Kinase-like_dom_sf"/>
</dbReference>
<dbReference type="GO" id="GO:0005829">
    <property type="term" value="C:cytosol"/>
    <property type="evidence" value="ECO:0007669"/>
    <property type="project" value="TreeGrafter"/>
</dbReference>
<evidence type="ECO:0000256" key="7">
    <source>
        <dbReference type="ARBA" id="ARBA00022741"/>
    </source>
</evidence>
<dbReference type="STRING" id="418784.A0A2P7YYF2"/>
<dbReference type="SUPFAM" id="SSF56112">
    <property type="entry name" value="Protein kinase-like (PK-like)"/>
    <property type="match status" value="1"/>
</dbReference>
<feature type="compositionally biased region" description="Low complexity" evidence="13">
    <location>
        <begin position="1406"/>
        <end position="1420"/>
    </location>
</feature>
<dbReference type="CDD" id="cd14004">
    <property type="entry name" value="STKc_PASK"/>
    <property type="match status" value="1"/>
</dbReference>
<sequence>MTLLSRVLNHNSEKSRPQLSPKALASSLKKPRVKLSIALESPPVILYGQHHESTGSIVSGVLHLDVLPRSKSKDESPRRTPDSLTPVSSVGSIGPDSDVELSSVTLLLVQTIRYTKPFQIPSGSVSSCKSCAIKRNTLARWDVVIEPATFAVGSHAYPFSHLLPGLLAASTKLGGSQSLSYIKYDIIAVAVAGLKEVKASLPLSVLRSIIRGHDRNSLRVFPPTDVTASAVLPNVIYPKSTFPIELRLNNVVSSKQDRRWRMRKLTWELEECTKIRASVCPKHTSKLNLTKELQKRAQLSRLKAGNQDNKTTGLHHLTVQTSMRLDVPSSRVMTAADAAAIAEAAAPGNQDIDEQPEIDDGVPNRPIDEAVNFDLDFSQFRPSSEVSREQTPSTASDNNQPDTFARSDRIFPLPSHPFTNTNRTTVNDLRPLTTNRSRSDFSQPQEELSLEELRVVSHGEIKSGWKSDFLGEGRIELVAEISAMDCSTGLQRHVVQASSSDPKQDENQEGLRNGANISCDIDDPELGVFVNHVLVVEVVVAEELIHIARQKAQGDSLMPIDSSTSINSTTNIRETHVGVPTGAARVLRMQFKMNVTERSGLGIAWDDEVPPMYEDVRALSPPTYLKLASDTPLLSYSNTPVMGRQTPAILDGVGDTPNVGGFGNSQIMNTELSDLDERVQDLMMQPQAGRGQPLFHFEEDGDNLRGPPNKPFAINTSRLNVLLLSRTTSNLTDFSNINSVLQFPIENSHSYSYAHLSPNSLALRLNVLKRSLEILNERPDWFRSINYDSLNNSDDDLPGDSMPSWNLQPGDNGHRRVSARLMMYHDASRNASGESINLSSDRCKIRPNASSAALSMLFRPQMVRADSLPASRFPSLGLTRKDLKVSTTNLSSWKQEEAKLLRDISSPGDTMLSDDLQDIIQILENDSSELDNNTEIASTLHDLSLSSGEHDHRAKKNILKSKLLLALATPFVESTSLTSSLLDSAIPQSAAANPPVSASTASLTLLNSLNLPLTPSTGNRPFHVLSLGKHSSPQSVFTVEDVNPWNLKAANDLACLMFGVSKNMIKNLTLMDLIAPQFRHFVTERLTKSMSDSLDRNGAKSQIIFAGEIIAISRQADHTFAWTSMWAKKRGNFIICMFEQIPCDAFDIVVQCDVEKYPQDKYSVASVQEIAGKLLTSEWKDSLKTLEQVSNSLDHELNSLASSHSKETTACDFRDSETINKIRYFTLQVRDDNIPCAVTSYPLELNDDKYEIKLKFHSMPYIAGMFVVNFSDYEILSSNNAIANNLFGKSSEEILHHSIDEIIPDFTKILETGLKDQNDISIMPGLVLPEHFFRKYDAVLKHRDSQEISMEELFFKSKGISGVHRDGKPLSIDVQLRVILSDVFVLWVTYSRHSKNIASELDKLTRSASSRSLTSSPRQRSNSDVLGNDLPSQLRLFPENEDDLMELGHTSPHISRANSTRRPKKANTFSIPVTYMGNDADSNTLKVPGQFASRSSSTRASQDSGTSVESAESGDTESEPTTHTNYLNETRYTRFTEEELLNLENEDLKQKMKRSKEWPTSVGAKRRTKKFEEFKVLKKLGEGAYGKVVLAEHKEDPAYRIIIKCIDKQRILVDTWVRDRQLGTIPSEIQVMATLNHEPHPNIMRIIDYFEDPNYYYLETPIFGDPPAIDLFDYIEVKKDMSEIECQYIFTQIVNAIYHLHKNGIVHRDIKDENVIVDERGIIKLIDFGSAGYVKLGPFDVFVGTIDYASPEVLRGEKYEGKPQDIWALGILLYTMIYKENPFYNVDEIMEGDLRVPYVVSEKSLALIEKILVRDINKRPTITDIIEDEWLDI</sequence>
<dbReference type="RefSeq" id="XP_024715685.1">
    <property type="nucleotide sequence ID" value="XM_024856086.1"/>
</dbReference>
<feature type="compositionally biased region" description="Acidic residues" evidence="13">
    <location>
        <begin position="351"/>
        <end position="360"/>
    </location>
</feature>
<evidence type="ECO:0000256" key="2">
    <source>
        <dbReference type="ARBA" id="ARBA00012513"/>
    </source>
</evidence>
<evidence type="ECO:0000256" key="12">
    <source>
        <dbReference type="PROSITE-ProRule" id="PRU10141"/>
    </source>
</evidence>
<dbReference type="FunFam" id="3.30.200.20:FF:000314">
    <property type="entry name" value="Serine/threonine protein kinase"/>
    <property type="match status" value="1"/>
</dbReference>
<keyword evidence="9 12" id="KW-0067">ATP-binding</keyword>
<dbReference type="GeneID" id="36564046"/>
<feature type="region of interest" description="Disordered" evidence="13">
    <location>
        <begin position="495"/>
        <end position="516"/>
    </location>
</feature>
<evidence type="ECO:0000256" key="6">
    <source>
        <dbReference type="ARBA" id="ARBA00022679"/>
    </source>
</evidence>
<keyword evidence="8" id="KW-0418">Kinase</keyword>
<dbReference type="GO" id="GO:0035556">
    <property type="term" value="P:intracellular signal transduction"/>
    <property type="evidence" value="ECO:0007669"/>
    <property type="project" value="TreeGrafter"/>
</dbReference>
<dbReference type="GO" id="GO:0005524">
    <property type="term" value="F:ATP binding"/>
    <property type="evidence" value="ECO:0007669"/>
    <property type="project" value="UniProtKB-UniRule"/>
</dbReference>
<evidence type="ECO:0000256" key="10">
    <source>
        <dbReference type="ARBA" id="ARBA00047899"/>
    </source>
</evidence>
<keyword evidence="16" id="KW-1185">Reference proteome</keyword>
<evidence type="ECO:0000256" key="13">
    <source>
        <dbReference type="SAM" id="MobiDB-lite"/>
    </source>
</evidence>
<feature type="region of interest" description="Disordered" evidence="13">
    <location>
        <begin position="345"/>
        <end position="445"/>
    </location>
</feature>
<dbReference type="GO" id="GO:0030447">
    <property type="term" value="P:filamentous growth"/>
    <property type="evidence" value="ECO:0007669"/>
    <property type="project" value="UniProtKB-ARBA"/>
</dbReference>
<dbReference type="GO" id="GO:0004674">
    <property type="term" value="F:protein serine/threonine kinase activity"/>
    <property type="evidence" value="ECO:0007669"/>
    <property type="project" value="UniProtKB-KW"/>
</dbReference>
<feature type="compositionally biased region" description="Polar residues" evidence="13">
    <location>
        <begin position="417"/>
        <end position="445"/>
    </location>
</feature>
<feature type="compositionally biased region" description="Polar residues" evidence="13">
    <location>
        <begin position="380"/>
        <end position="402"/>
    </location>
</feature>
<evidence type="ECO:0000313" key="15">
    <source>
        <dbReference type="EMBL" id="PSK40986.1"/>
    </source>
</evidence>
<comment type="catalytic activity">
    <reaction evidence="11">
        <text>L-seryl-[protein] + ATP = O-phospho-L-seryl-[protein] + ADP + H(+)</text>
        <dbReference type="Rhea" id="RHEA:17989"/>
        <dbReference type="Rhea" id="RHEA-COMP:9863"/>
        <dbReference type="Rhea" id="RHEA-COMP:11604"/>
        <dbReference type="ChEBI" id="CHEBI:15378"/>
        <dbReference type="ChEBI" id="CHEBI:29999"/>
        <dbReference type="ChEBI" id="CHEBI:30616"/>
        <dbReference type="ChEBI" id="CHEBI:83421"/>
        <dbReference type="ChEBI" id="CHEBI:456216"/>
        <dbReference type="EC" id="2.7.11.1"/>
    </reaction>
</comment>
<dbReference type="PANTHER" id="PTHR24346">
    <property type="entry name" value="MAP/MICROTUBULE AFFINITY-REGULATING KINASE"/>
    <property type="match status" value="1"/>
</dbReference>
<dbReference type="InterPro" id="IPR008271">
    <property type="entry name" value="Ser/Thr_kinase_AS"/>
</dbReference>
<dbReference type="FunFam" id="1.10.510.10:FF:000320">
    <property type="entry name" value="Serine/threonine protein kinase"/>
    <property type="match status" value="1"/>
</dbReference>
<protein>
    <recommendedName>
        <fullName evidence="2">non-specific serine/threonine protein kinase</fullName>
        <ecNumber evidence="2">2.7.11.1</ecNumber>
    </recommendedName>
</protein>
<dbReference type="GO" id="GO:0005634">
    <property type="term" value="C:nucleus"/>
    <property type="evidence" value="ECO:0007669"/>
    <property type="project" value="TreeGrafter"/>
</dbReference>
<feature type="compositionally biased region" description="Basic and acidic residues" evidence="13">
    <location>
        <begin position="69"/>
        <end position="81"/>
    </location>
</feature>
<evidence type="ECO:0000256" key="4">
    <source>
        <dbReference type="ARBA" id="ARBA00022527"/>
    </source>
</evidence>
<dbReference type="Gene3D" id="1.10.510.10">
    <property type="entry name" value="Transferase(Phosphotransferase) domain 1"/>
    <property type="match status" value="1"/>
</dbReference>
<dbReference type="PROSITE" id="PS00107">
    <property type="entry name" value="PROTEIN_KINASE_ATP"/>
    <property type="match status" value="1"/>
</dbReference>
<dbReference type="GO" id="GO:0045719">
    <property type="term" value="P:negative regulation of glycogen biosynthetic process"/>
    <property type="evidence" value="ECO:0007669"/>
    <property type="project" value="TreeGrafter"/>
</dbReference>
<dbReference type="EC" id="2.7.11.1" evidence="2"/>
<dbReference type="GO" id="GO:0060917">
    <property type="term" value="P:regulation of (1-&gt;6)-beta-D-glucan biosynthetic process"/>
    <property type="evidence" value="ECO:0007669"/>
    <property type="project" value="UniProtKB-ARBA"/>
</dbReference>
<feature type="compositionally biased region" description="Low complexity" evidence="13">
    <location>
        <begin position="1492"/>
        <end position="1507"/>
    </location>
</feature>
<feature type="compositionally biased region" description="Polar residues" evidence="13">
    <location>
        <begin position="1519"/>
        <end position="1530"/>
    </location>
</feature>
<dbReference type="EMBL" id="PYFQ01000001">
    <property type="protein sequence ID" value="PSK40986.1"/>
    <property type="molecule type" value="Genomic_DNA"/>
</dbReference>
<dbReference type="VEuPathDB" id="FungiDB:C7M61_000653"/>
<dbReference type="PANTHER" id="PTHR24346:SF51">
    <property type="entry name" value="PAS DOMAIN-CONTAINING SERINE_THREONINE-PROTEIN KINASE"/>
    <property type="match status" value="1"/>
</dbReference>
<feature type="domain" description="Protein kinase" evidence="14">
    <location>
        <begin position="1574"/>
        <end position="1831"/>
    </location>
</feature>
<feature type="compositionally biased region" description="Polar residues" evidence="13">
    <location>
        <begin position="82"/>
        <end position="91"/>
    </location>
</feature>
<evidence type="ECO:0000256" key="1">
    <source>
        <dbReference type="ARBA" id="ARBA00004496"/>
    </source>
</evidence>
<dbReference type="InterPro" id="IPR017441">
    <property type="entry name" value="Protein_kinase_ATP_BS"/>
</dbReference>